<evidence type="ECO:0000313" key="2">
    <source>
        <dbReference type="Proteomes" id="UP000824890"/>
    </source>
</evidence>
<organism evidence="1 2">
    <name type="scientific">Brassica napus</name>
    <name type="common">Rape</name>
    <dbReference type="NCBI Taxonomy" id="3708"/>
    <lineage>
        <taxon>Eukaryota</taxon>
        <taxon>Viridiplantae</taxon>
        <taxon>Streptophyta</taxon>
        <taxon>Embryophyta</taxon>
        <taxon>Tracheophyta</taxon>
        <taxon>Spermatophyta</taxon>
        <taxon>Magnoliopsida</taxon>
        <taxon>eudicotyledons</taxon>
        <taxon>Gunneridae</taxon>
        <taxon>Pentapetalae</taxon>
        <taxon>rosids</taxon>
        <taxon>malvids</taxon>
        <taxon>Brassicales</taxon>
        <taxon>Brassicaceae</taxon>
        <taxon>Brassiceae</taxon>
        <taxon>Brassica</taxon>
    </lineage>
</organism>
<dbReference type="EMBL" id="JAGKQM010000013">
    <property type="protein sequence ID" value="KAH0889309.1"/>
    <property type="molecule type" value="Genomic_DNA"/>
</dbReference>
<dbReference type="Proteomes" id="UP000824890">
    <property type="component" value="Unassembled WGS sequence"/>
</dbReference>
<proteinExistence type="predicted"/>
<reference evidence="1 2" key="1">
    <citation type="submission" date="2021-05" db="EMBL/GenBank/DDBJ databases">
        <title>Genome Assembly of Synthetic Allotetraploid Brassica napus Reveals Homoeologous Exchanges between Subgenomes.</title>
        <authorList>
            <person name="Davis J.T."/>
        </authorList>
    </citation>
    <scope>NUCLEOTIDE SEQUENCE [LARGE SCALE GENOMIC DNA]</scope>
    <source>
        <strain evidence="2">cv. Da-Ae</strain>
        <tissue evidence="1">Seedling</tissue>
    </source>
</reference>
<name>A0ABQ8A9T8_BRANA</name>
<accession>A0ABQ8A9T8</accession>
<evidence type="ECO:0000313" key="1">
    <source>
        <dbReference type="EMBL" id="KAH0889309.1"/>
    </source>
</evidence>
<protein>
    <submittedName>
        <fullName evidence="1">Uncharacterized protein</fullName>
    </submittedName>
</protein>
<comment type="caution">
    <text evidence="1">The sequence shown here is derived from an EMBL/GenBank/DDBJ whole genome shotgun (WGS) entry which is preliminary data.</text>
</comment>
<keyword evidence="2" id="KW-1185">Reference proteome</keyword>
<gene>
    <name evidence="1" type="ORF">HID58_051738</name>
</gene>
<sequence length="100" mass="11408">MTETVERSSLQETLEAYRLVYCSQRQDTIESGGTMNAPLKLLEDKSNISTDEFTRTVDSLVVMYDIPSCLKVYKDRDRPSAVSLVKPSDEIRMKRIKKGT</sequence>